<gene>
    <name evidence="1" type="ORF">CKAN_00861100</name>
</gene>
<keyword evidence="2" id="KW-1185">Reference proteome</keyword>
<proteinExistence type="predicted"/>
<reference evidence="1 2" key="1">
    <citation type="journal article" date="2019" name="Nat. Plants">
        <title>Stout camphor tree genome fills gaps in understanding of flowering plant genome evolution.</title>
        <authorList>
            <person name="Chaw S.M."/>
            <person name="Liu Y.C."/>
            <person name="Wu Y.W."/>
            <person name="Wang H.Y."/>
            <person name="Lin C.I."/>
            <person name="Wu C.S."/>
            <person name="Ke H.M."/>
            <person name="Chang L.Y."/>
            <person name="Hsu C.Y."/>
            <person name="Yang H.T."/>
            <person name="Sudianto E."/>
            <person name="Hsu M.H."/>
            <person name="Wu K.P."/>
            <person name="Wang L.N."/>
            <person name="Leebens-Mack J.H."/>
            <person name="Tsai I.J."/>
        </authorList>
    </citation>
    <scope>NUCLEOTIDE SEQUENCE [LARGE SCALE GENOMIC DNA]</scope>
    <source>
        <strain evidence="2">cv. Chaw 1501</strain>
        <tissue evidence="1">Young leaves</tissue>
    </source>
</reference>
<accession>A0A443NNG1</accession>
<evidence type="ECO:0000313" key="1">
    <source>
        <dbReference type="EMBL" id="RWR80006.1"/>
    </source>
</evidence>
<dbReference type="EMBL" id="QPKB01000003">
    <property type="protein sequence ID" value="RWR80006.1"/>
    <property type="molecule type" value="Genomic_DNA"/>
</dbReference>
<protein>
    <submittedName>
        <fullName evidence="1">Uncharacterized protein</fullName>
    </submittedName>
</protein>
<dbReference type="AlphaFoldDB" id="A0A443NNG1"/>
<sequence length="168" mass="18248">MVSSGQASFSTSLSFKSRARKLPTDLGEKATKSRVSQPVAKLIPTGTGEAGWIKTPKTSRQIRQQGGDPFGFSSTRRTIAVGQVKVRCWCGSIKSELVVIGCFDLIEPCQYHIDRCADAVDIRQLSIKGVCVNGVTRANVARKAGGGMMRRRRRKGGLHCMTIATSYL</sequence>
<dbReference type="Proteomes" id="UP000283530">
    <property type="component" value="Unassembled WGS sequence"/>
</dbReference>
<name>A0A443NNG1_9MAGN</name>
<evidence type="ECO:0000313" key="2">
    <source>
        <dbReference type="Proteomes" id="UP000283530"/>
    </source>
</evidence>
<comment type="caution">
    <text evidence="1">The sequence shown here is derived from an EMBL/GenBank/DDBJ whole genome shotgun (WGS) entry which is preliminary data.</text>
</comment>
<organism evidence="1 2">
    <name type="scientific">Cinnamomum micranthum f. kanehirae</name>
    <dbReference type="NCBI Taxonomy" id="337451"/>
    <lineage>
        <taxon>Eukaryota</taxon>
        <taxon>Viridiplantae</taxon>
        <taxon>Streptophyta</taxon>
        <taxon>Embryophyta</taxon>
        <taxon>Tracheophyta</taxon>
        <taxon>Spermatophyta</taxon>
        <taxon>Magnoliopsida</taxon>
        <taxon>Magnoliidae</taxon>
        <taxon>Laurales</taxon>
        <taxon>Lauraceae</taxon>
        <taxon>Cinnamomum</taxon>
    </lineage>
</organism>